<organism evidence="2 3">
    <name type="scientific">Armillaria solidipes</name>
    <dbReference type="NCBI Taxonomy" id="1076256"/>
    <lineage>
        <taxon>Eukaryota</taxon>
        <taxon>Fungi</taxon>
        <taxon>Dikarya</taxon>
        <taxon>Basidiomycota</taxon>
        <taxon>Agaricomycotina</taxon>
        <taxon>Agaricomycetes</taxon>
        <taxon>Agaricomycetidae</taxon>
        <taxon>Agaricales</taxon>
        <taxon>Marasmiineae</taxon>
        <taxon>Physalacriaceae</taxon>
        <taxon>Armillaria</taxon>
    </lineage>
</organism>
<feature type="region of interest" description="Disordered" evidence="1">
    <location>
        <begin position="110"/>
        <end position="162"/>
    </location>
</feature>
<feature type="compositionally biased region" description="Basic and acidic residues" evidence="1">
    <location>
        <begin position="284"/>
        <end position="315"/>
    </location>
</feature>
<feature type="compositionally biased region" description="Basic and acidic residues" evidence="1">
    <location>
        <begin position="19"/>
        <end position="55"/>
    </location>
</feature>
<evidence type="ECO:0000256" key="1">
    <source>
        <dbReference type="SAM" id="MobiDB-lite"/>
    </source>
</evidence>
<feature type="compositionally biased region" description="Polar residues" evidence="1">
    <location>
        <begin position="1"/>
        <end position="15"/>
    </location>
</feature>
<feature type="region of interest" description="Disordered" evidence="1">
    <location>
        <begin position="263"/>
        <end position="369"/>
    </location>
</feature>
<evidence type="ECO:0000313" key="2">
    <source>
        <dbReference type="EMBL" id="PBK62831.1"/>
    </source>
</evidence>
<gene>
    <name evidence="2" type="ORF">ARMSODRAFT_980459</name>
</gene>
<feature type="region of interest" description="Disordered" evidence="1">
    <location>
        <begin position="1"/>
        <end position="69"/>
    </location>
</feature>
<dbReference type="AlphaFoldDB" id="A0A2H3AVU3"/>
<dbReference type="Proteomes" id="UP000218334">
    <property type="component" value="Unassembled WGS sequence"/>
</dbReference>
<feature type="compositionally biased region" description="Acidic residues" evidence="1">
    <location>
        <begin position="191"/>
        <end position="204"/>
    </location>
</feature>
<reference evidence="3" key="1">
    <citation type="journal article" date="2017" name="Nat. Ecol. Evol.">
        <title>Genome expansion and lineage-specific genetic innovations in the forest pathogenic fungi Armillaria.</title>
        <authorList>
            <person name="Sipos G."/>
            <person name="Prasanna A.N."/>
            <person name="Walter M.C."/>
            <person name="O'Connor E."/>
            <person name="Balint B."/>
            <person name="Krizsan K."/>
            <person name="Kiss B."/>
            <person name="Hess J."/>
            <person name="Varga T."/>
            <person name="Slot J."/>
            <person name="Riley R."/>
            <person name="Boka B."/>
            <person name="Rigling D."/>
            <person name="Barry K."/>
            <person name="Lee J."/>
            <person name="Mihaltcheva S."/>
            <person name="LaButti K."/>
            <person name="Lipzen A."/>
            <person name="Waldron R."/>
            <person name="Moloney N.M."/>
            <person name="Sperisen C."/>
            <person name="Kredics L."/>
            <person name="Vagvoelgyi C."/>
            <person name="Patrignani A."/>
            <person name="Fitzpatrick D."/>
            <person name="Nagy I."/>
            <person name="Doyle S."/>
            <person name="Anderson J.B."/>
            <person name="Grigoriev I.V."/>
            <person name="Gueldener U."/>
            <person name="Muensterkoetter M."/>
            <person name="Nagy L.G."/>
        </authorList>
    </citation>
    <scope>NUCLEOTIDE SEQUENCE [LARGE SCALE GENOMIC DNA]</scope>
    <source>
        <strain evidence="3">28-4</strain>
    </source>
</reference>
<feature type="compositionally biased region" description="Polar residues" evidence="1">
    <location>
        <begin position="322"/>
        <end position="334"/>
    </location>
</feature>
<protein>
    <submittedName>
        <fullName evidence="2">Uncharacterized protein</fullName>
    </submittedName>
</protein>
<proteinExistence type="predicted"/>
<evidence type="ECO:0000313" key="3">
    <source>
        <dbReference type="Proteomes" id="UP000218334"/>
    </source>
</evidence>
<accession>A0A2H3AVU3</accession>
<feature type="region of interest" description="Disordered" evidence="1">
    <location>
        <begin position="175"/>
        <end position="250"/>
    </location>
</feature>
<sequence length="623" mass="68791">MSTKNSLNQMNTRGVKSNVPEELKKRTREEQRLIREAKQLQENTVKEQKKLAQEGKKKKAAVRIAAHEDKQALDDKKNYSLRPDLDMAMSLPQSSEQSIASILRENGMAIPVKVPSGKPAMTGPSSSNSESDITDRSPTPSPIASPHFDMVSCLNGDTADDVDFTVDGLETLQSASASMTHTSESEQHEMEDIDTYNDDGEASDASDPSAHVSIHSDDDSDSDPSYAPKEGESVLGSEPEPDIPEMPAMPAKLQKVFAEFLKTQRKKGKLAGSESKAKAKAKSNKSDGGKKKKTAAEKKDERLDIRWAVDAEWRIEAPTPTVIPNASDSSSGQANKKRKEIEMDSSSTANPTEESEIQPQKRAKTTEVGGLAKDWRNIITAQATLGKPLELPAPAPGVIRKAGKAATKRKEGNKIRHEADVQELDKKERAKKKNWKNQHLPFDNIKLIPSLLDWAMSDIAEPFGTTNHADFKPTVQTLWKNIFSHLSEKNDDGIRADHPAIYSVAAAAVRTHHSDIGKEALRTIERNWGRPAMATFITPEQRGTWVTEQLKGSKFLYQYPEREENRGTFHGPLILETLAVHLQATMNVPQAYTHGNPIAAVAVTSSACLFFFRLQVSALMRRH</sequence>
<name>A0A2H3AVU3_9AGAR</name>
<dbReference type="EMBL" id="KZ293463">
    <property type="protein sequence ID" value="PBK62831.1"/>
    <property type="molecule type" value="Genomic_DNA"/>
</dbReference>
<keyword evidence="3" id="KW-1185">Reference proteome</keyword>